<sequence length="170" mass="18870">MMLCGRLIKGNKRTLFFVTDDHGNCLGICIQLDATRSARIPGFRSRPHSKACKASHDSNVPCPRLPLTVLMAYLTIRSWSITAKSLTTTCTNTAVTNVSHLCRPSSTAPHSQALQYHRPSTPIPRLVMCPRDLQHTQANKVGSDRCQTARYSHRRSRPFSYSLVSSSSLS</sequence>
<dbReference type="AlphaFoldDB" id="A0A165R3Y4"/>
<reference evidence="1 2" key="1">
    <citation type="journal article" date="2016" name="Mol. Biol. Evol.">
        <title>Comparative Genomics of Early-Diverging Mushroom-Forming Fungi Provides Insights into the Origins of Lignocellulose Decay Capabilities.</title>
        <authorList>
            <person name="Nagy L.G."/>
            <person name="Riley R."/>
            <person name="Tritt A."/>
            <person name="Adam C."/>
            <person name="Daum C."/>
            <person name="Floudas D."/>
            <person name="Sun H."/>
            <person name="Yadav J.S."/>
            <person name="Pangilinan J."/>
            <person name="Larsson K.H."/>
            <person name="Matsuura K."/>
            <person name="Barry K."/>
            <person name="Labutti K."/>
            <person name="Kuo R."/>
            <person name="Ohm R.A."/>
            <person name="Bhattacharya S.S."/>
            <person name="Shirouzu T."/>
            <person name="Yoshinaga Y."/>
            <person name="Martin F.M."/>
            <person name="Grigoriev I.V."/>
            <person name="Hibbett D.S."/>
        </authorList>
    </citation>
    <scope>NUCLEOTIDE SEQUENCE [LARGE SCALE GENOMIC DNA]</scope>
    <source>
        <strain evidence="1 2">HHB14362 ss-1</strain>
    </source>
</reference>
<evidence type="ECO:0000313" key="2">
    <source>
        <dbReference type="Proteomes" id="UP000076761"/>
    </source>
</evidence>
<keyword evidence="2" id="KW-1185">Reference proteome</keyword>
<evidence type="ECO:0000313" key="1">
    <source>
        <dbReference type="EMBL" id="KZT23271.1"/>
    </source>
</evidence>
<organism evidence="1 2">
    <name type="scientific">Neolentinus lepideus HHB14362 ss-1</name>
    <dbReference type="NCBI Taxonomy" id="1314782"/>
    <lineage>
        <taxon>Eukaryota</taxon>
        <taxon>Fungi</taxon>
        <taxon>Dikarya</taxon>
        <taxon>Basidiomycota</taxon>
        <taxon>Agaricomycotina</taxon>
        <taxon>Agaricomycetes</taxon>
        <taxon>Gloeophyllales</taxon>
        <taxon>Gloeophyllaceae</taxon>
        <taxon>Neolentinus</taxon>
    </lineage>
</organism>
<gene>
    <name evidence="1" type="ORF">NEOLEDRAFT_550905</name>
</gene>
<dbReference type="Proteomes" id="UP000076761">
    <property type="component" value="Unassembled WGS sequence"/>
</dbReference>
<dbReference type="EMBL" id="KV425586">
    <property type="protein sequence ID" value="KZT23271.1"/>
    <property type="molecule type" value="Genomic_DNA"/>
</dbReference>
<dbReference type="OrthoDB" id="10033309at2759"/>
<name>A0A165R3Y4_9AGAM</name>
<protein>
    <submittedName>
        <fullName evidence="1">Uncharacterized protein</fullName>
    </submittedName>
</protein>
<accession>A0A165R3Y4</accession>
<proteinExistence type="predicted"/>